<feature type="compositionally biased region" description="Acidic residues" evidence="7">
    <location>
        <begin position="745"/>
        <end position="770"/>
    </location>
</feature>
<dbReference type="PROSITE" id="PS50014">
    <property type="entry name" value="BROMODOMAIN_2"/>
    <property type="match status" value="1"/>
</dbReference>
<evidence type="ECO:0000313" key="10">
    <source>
        <dbReference type="EMBL" id="KAG8222875.1"/>
    </source>
</evidence>
<keyword evidence="11" id="KW-1185">Reference proteome</keyword>
<feature type="compositionally biased region" description="Basic and acidic residues" evidence="7">
    <location>
        <begin position="869"/>
        <end position="879"/>
    </location>
</feature>
<keyword evidence="2 6" id="KW-0863">Zinc-finger</keyword>
<keyword evidence="4 5" id="KW-0103">Bromodomain</keyword>
<evidence type="ECO:0000256" key="4">
    <source>
        <dbReference type="ARBA" id="ARBA00023117"/>
    </source>
</evidence>
<sequence length="1264" mass="135686">MLYLYTTMCLSSKCVIASLSFIFSSLAISNHSLARCTNSPSPIHPAPAPYLALAPSGCGCRRERANAHVVTRSRTGSLAPKPDRLDPGQQNTTGSGNSTTGVVSAKASVEEIKERMEQQLRMQRAAHQQRRALERGVTAGTQVFKVVPGGMSSQGKIVVADGVRTVTKVAIPPTPGQSGAQGTKTLLAAQTSQQGGKGQVSQRRIFVARSPDGTTRVIHGGPTSILPKAPGQTGAQPAGQQVPQRVHITRGPDGKIQIRGLLPGQQLLQFPDGKLHIQTGPQVQQLLIPQAQPAPTATTQTTQAQATAGVATSTVVTRPGALPMVAMVASTGGTPVAVKAAKSPVKIGAKGAVPVVPAPAPTSVVTSQQVVLTAPTQLLQTSGQIVVSSAALAQQLASGKAQLATIGGQQVIIRSAPPGTTVPSAPTSPTVVRPRQGVLVKTVAAPATTSGNLPGATPLTKQPVEAPPVPQTVASSGEKSPVGKVPTPPSSPKSPVKVIQAAAATTAATTPTTTAPTTSVAGTPGTVYQPATAQVVQTPQGPRIVLQGLARTDLSQQQMAQLQMQVKQQLFKAHGNKPGTPVGPTKIYLAMQPPTTGTTTTTPAPAGEVSVASAQPGSKVLLQQGGTVTTARVVGTTATGQLLVVNGANAPGVVAKTVRSASGETTQPAATPVTSQSNKFVLTPDYIQQTIKSALKQENLNPEIEEKLMKLQRYQERQMKQEKTIVPPPVLSRRPARRRIQTPKDDDDDEEDEEEEEDEPEDDPVEDEDWQTPPPPRKRSATRSEPRVTQRVEQPKKEDVKPVITPAATSIAPVTTTPSVTQISRPIAAQVPTHPSPPQPVGAITETPASTTHTSPTGTTGGSRSRTGKWRETQEERRRQAVATRLQVLLFRHKELLKKDILKKRMLLEKELTLDIQKDVAGELAARTRAERSKQEEVRGMGSTQGDRSHQQGGRGESSERGHKRRATTATATPISPTESKESGSASQKVGAPSASLSQGRAGKRRRGSGNERTSENRSTSQASSTPRSGRKEKLYCICRTPYDETKFYVGCDLCNNWFHGSCVGISEEDSKRMTEFVCGECRHARDTRELYCLCKQPYDESQFYICCDGCQDWFHGRCVGILQSEADSIDEYVCPSCEASSDMNTANMRPLTPKDFEPLRKLMKQMQTHKCAWPFMEPVDPTEAPDYYKVIREPMDLQTIELRINERSYDRLSEFIGDMTKIFDNCRYYNPRESPFYRCAETLESYFAGRLKTLREKLLENSK</sequence>
<dbReference type="PRINTS" id="PR00503">
    <property type="entry name" value="BROMODOMAIN"/>
</dbReference>
<feature type="domain" description="PHD-type" evidence="9">
    <location>
        <begin position="1090"/>
        <end position="1141"/>
    </location>
</feature>
<dbReference type="InterPro" id="IPR001487">
    <property type="entry name" value="Bromodomain"/>
</dbReference>
<dbReference type="Gene3D" id="1.20.920.10">
    <property type="entry name" value="Bromodomain-like"/>
    <property type="match status" value="1"/>
</dbReference>
<feature type="region of interest" description="Disordered" evidence="7">
    <location>
        <begin position="830"/>
        <end position="880"/>
    </location>
</feature>
<dbReference type="PROSITE" id="PS50016">
    <property type="entry name" value="ZF_PHD_2"/>
    <property type="match status" value="2"/>
</dbReference>
<dbReference type="FunFam" id="3.30.40.10:FF:000048">
    <property type="entry name" value="nucleosome-remodeling factor subunit BPTF isoform X1"/>
    <property type="match status" value="2"/>
</dbReference>
<dbReference type="EMBL" id="KZ308146">
    <property type="protein sequence ID" value="KAG8222875.1"/>
    <property type="molecule type" value="Genomic_DNA"/>
</dbReference>
<evidence type="ECO:0000256" key="5">
    <source>
        <dbReference type="PROSITE-ProRule" id="PRU00035"/>
    </source>
</evidence>
<name>A0A8K0NSB4_LADFU</name>
<feature type="region of interest" description="Disordered" evidence="7">
    <location>
        <begin position="70"/>
        <end position="103"/>
    </location>
</feature>
<dbReference type="CDD" id="cd15560">
    <property type="entry name" value="PHD2_3_BPTF"/>
    <property type="match status" value="1"/>
</dbReference>
<keyword evidence="1" id="KW-0479">Metal-binding</keyword>
<dbReference type="InterPro" id="IPR011011">
    <property type="entry name" value="Znf_FYVE_PHD"/>
</dbReference>
<dbReference type="InterPro" id="IPR013083">
    <property type="entry name" value="Znf_RING/FYVE/PHD"/>
</dbReference>
<dbReference type="SMART" id="SM00297">
    <property type="entry name" value="BROMO"/>
    <property type="match status" value="1"/>
</dbReference>
<dbReference type="Pfam" id="PF00439">
    <property type="entry name" value="Bromodomain"/>
    <property type="match status" value="1"/>
</dbReference>
<protein>
    <submittedName>
        <fullName evidence="10">Uncharacterized protein</fullName>
    </submittedName>
</protein>
<feature type="domain" description="Bromo" evidence="8">
    <location>
        <begin position="1168"/>
        <end position="1238"/>
    </location>
</feature>
<dbReference type="GO" id="GO:0008270">
    <property type="term" value="F:zinc ion binding"/>
    <property type="evidence" value="ECO:0007669"/>
    <property type="project" value="UniProtKB-KW"/>
</dbReference>
<dbReference type="GO" id="GO:0000978">
    <property type="term" value="F:RNA polymerase II cis-regulatory region sequence-specific DNA binding"/>
    <property type="evidence" value="ECO:0007669"/>
    <property type="project" value="TreeGrafter"/>
</dbReference>
<feature type="region of interest" description="Disordered" evidence="7">
    <location>
        <begin position="916"/>
        <end position="1028"/>
    </location>
</feature>
<dbReference type="PANTHER" id="PTHR45975:SF2">
    <property type="entry name" value="NUCLEOSOME-REMODELING FACTOR SUBUNIT BPTF"/>
    <property type="match status" value="1"/>
</dbReference>
<gene>
    <name evidence="10" type="ORF">J437_LFUL003520</name>
</gene>
<evidence type="ECO:0000256" key="2">
    <source>
        <dbReference type="ARBA" id="ARBA00022771"/>
    </source>
</evidence>
<reference evidence="10" key="2">
    <citation type="submission" date="2017-10" db="EMBL/GenBank/DDBJ databases">
        <title>Ladona fulva Genome sequencing and assembly.</title>
        <authorList>
            <person name="Murali S."/>
            <person name="Richards S."/>
            <person name="Bandaranaike D."/>
            <person name="Bellair M."/>
            <person name="Blankenburg K."/>
            <person name="Chao H."/>
            <person name="Dinh H."/>
            <person name="Doddapaneni H."/>
            <person name="Dugan-Rocha S."/>
            <person name="Elkadiri S."/>
            <person name="Gnanaolivu R."/>
            <person name="Hernandez B."/>
            <person name="Skinner E."/>
            <person name="Javaid M."/>
            <person name="Lee S."/>
            <person name="Li M."/>
            <person name="Ming W."/>
            <person name="Munidasa M."/>
            <person name="Muniz J."/>
            <person name="Nguyen L."/>
            <person name="Hughes D."/>
            <person name="Osuji N."/>
            <person name="Pu L.-L."/>
            <person name="Puazo M."/>
            <person name="Qu C."/>
            <person name="Quiroz J."/>
            <person name="Raj R."/>
            <person name="Weissenberger G."/>
            <person name="Xin Y."/>
            <person name="Zou X."/>
            <person name="Han Y."/>
            <person name="Worley K."/>
            <person name="Muzny D."/>
            <person name="Gibbs R."/>
        </authorList>
    </citation>
    <scope>NUCLEOTIDE SEQUENCE</scope>
    <source>
        <strain evidence="10">Sampled in the wild</strain>
    </source>
</reference>
<evidence type="ECO:0000256" key="6">
    <source>
        <dbReference type="PROSITE-ProRule" id="PRU00146"/>
    </source>
</evidence>
<evidence type="ECO:0000256" key="3">
    <source>
        <dbReference type="ARBA" id="ARBA00022833"/>
    </source>
</evidence>
<dbReference type="SMART" id="SM00249">
    <property type="entry name" value="PHD"/>
    <property type="match status" value="2"/>
</dbReference>
<dbReference type="PROSITE" id="PS00633">
    <property type="entry name" value="BROMODOMAIN_1"/>
    <property type="match status" value="1"/>
</dbReference>
<dbReference type="InterPro" id="IPR038028">
    <property type="entry name" value="BPTF"/>
</dbReference>
<dbReference type="GO" id="GO:0006357">
    <property type="term" value="P:regulation of transcription by RNA polymerase II"/>
    <property type="evidence" value="ECO:0007669"/>
    <property type="project" value="InterPro"/>
</dbReference>
<dbReference type="CDD" id="cd05509">
    <property type="entry name" value="Bromo_gcn5_like"/>
    <property type="match status" value="1"/>
</dbReference>
<feature type="compositionally biased region" description="Basic and acidic residues" evidence="7">
    <location>
        <begin position="916"/>
        <end position="939"/>
    </location>
</feature>
<dbReference type="GO" id="GO:0016589">
    <property type="term" value="C:NURF complex"/>
    <property type="evidence" value="ECO:0007669"/>
    <property type="project" value="InterPro"/>
</dbReference>
<keyword evidence="3" id="KW-0862">Zinc</keyword>
<dbReference type="Proteomes" id="UP000792457">
    <property type="component" value="Unassembled WGS sequence"/>
</dbReference>
<dbReference type="OrthoDB" id="784962at2759"/>
<dbReference type="SUPFAM" id="SSF47370">
    <property type="entry name" value="Bromodomain"/>
    <property type="match status" value="1"/>
</dbReference>
<feature type="domain" description="PHD-type" evidence="9">
    <location>
        <begin position="1034"/>
        <end position="1085"/>
    </location>
</feature>
<organism evidence="10 11">
    <name type="scientific">Ladona fulva</name>
    <name type="common">Scarce chaser dragonfly</name>
    <name type="synonym">Libellula fulva</name>
    <dbReference type="NCBI Taxonomy" id="123851"/>
    <lineage>
        <taxon>Eukaryota</taxon>
        <taxon>Metazoa</taxon>
        <taxon>Ecdysozoa</taxon>
        <taxon>Arthropoda</taxon>
        <taxon>Hexapoda</taxon>
        <taxon>Insecta</taxon>
        <taxon>Pterygota</taxon>
        <taxon>Palaeoptera</taxon>
        <taxon>Odonata</taxon>
        <taxon>Epiprocta</taxon>
        <taxon>Anisoptera</taxon>
        <taxon>Libelluloidea</taxon>
        <taxon>Libellulidae</taxon>
        <taxon>Ladona</taxon>
    </lineage>
</organism>
<dbReference type="InterPro" id="IPR019787">
    <property type="entry name" value="Znf_PHD-finger"/>
</dbReference>
<reference evidence="10" key="1">
    <citation type="submission" date="2013-04" db="EMBL/GenBank/DDBJ databases">
        <authorList>
            <person name="Qu J."/>
            <person name="Murali S.C."/>
            <person name="Bandaranaike D."/>
            <person name="Bellair M."/>
            <person name="Blankenburg K."/>
            <person name="Chao H."/>
            <person name="Dinh H."/>
            <person name="Doddapaneni H."/>
            <person name="Downs B."/>
            <person name="Dugan-Rocha S."/>
            <person name="Elkadiri S."/>
            <person name="Gnanaolivu R.D."/>
            <person name="Hernandez B."/>
            <person name="Javaid M."/>
            <person name="Jayaseelan J.C."/>
            <person name="Lee S."/>
            <person name="Li M."/>
            <person name="Ming W."/>
            <person name="Munidasa M."/>
            <person name="Muniz J."/>
            <person name="Nguyen L."/>
            <person name="Ongeri F."/>
            <person name="Osuji N."/>
            <person name="Pu L.-L."/>
            <person name="Puazo M."/>
            <person name="Qu C."/>
            <person name="Quiroz J."/>
            <person name="Raj R."/>
            <person name="Weissenberger G."/>
            <person name="Xin Y."/>
            <person name="Zou X."/>
            <person name="Han Y."/>
            <person name="Richards S."/>
            <person name="Worley K."/>
            <person name="Muzny D."/>
            <person name="Gibbs R."/>
        </authorList>
    </citation>
    <scope>NUCLEOTIDE SEQUENCE</scope>
    <source>
        <strain evidence="10">Sampled in the wild</strain>
    </source>
</reference>
<dbReference type="Gene3D" id="3.30.40.10">
    <property type="entry name" value="Zinc/RING finger domain, C3HC4 (zinc finger)"/>
    <property type="match status" value="2"/>
</dbReference>
<evidence type="ECO:0000313" key="11">
    <source>
        <dbReference type="Proteomes" id="UP000792457"/>
    </source>
</evidence>
<feature type="compositionally biased region" description="Polar residues" evidence="7">
    <location>
        <begin position="974"/>
        <end position="988"/>
    </location>
</feature>
<proteinExistence type="predicted"/>
<dbReference type="InterPro" id="IPR001965">
    <property type="entry name" value="Znf_PHD"/>
</dbReference>
<feature type="compositionally biased region" description="Low complexity" evidence="7">
    <location>
        <begin position="88"/>
        <end position="101"/>
    </location>
</feature>
<comment type="caution">
    <text evidence="10">The sequence shown here is derived from an EMBL/GenBank/DDBJ whole genome shotgun (WGS) entry which is preliminary data.</text>
</comment>
<dbReference type="SUPFAM" id="SSF57903">
    <property type="entry name" value="FYVE/PHD zinc finger"/>
    <property type="match status" value="2"/>
</dbReference>
<dbReference type="AlphaFoldDB" id="A0A8K0NSB4"/>
<evidence type="ECO:0000256" key="7">
    <source>
        <dbReference type="SAM" id="MobiDB-lite"/>
    </source>
</evidence>
<evidence type="ECO:0000259" key="8">
    <source>
        <dbReference type="PROSITE" id="PS50014"/>
    </source>
</evidence>
<feature type="region of interest" description="Disordered" evidence="7">
    <location>
        <begin position="444"/>
        <end position="495"/>
    </location>
</feature>
<dbReference type="InterPro" id="IPR036427">
    <property type="entry name" value="Bromodomain-like_sf"/>
</dbReference>
<feature type="region of interest" description="Disordered" evidence="7">
    <location>
        <begin position="718"/>
        <end position="810"/>
    </location>
</feature>
<evidence type="ECO:0000259" key="9">
    <source>
        <dbReference type="PROSITE" id="PS50016"/>
    </source>
</evidence>
<evidence type="ECO:0000256" key="1">
    <source>
        <dbReference type="ARBA" id="ARBA00022723"/>
    </source>
</evidence>
<feature type="compositionally biased region" description="Low complexity" evidence="7">
    <location>
        <begin position="845"/>
        <end position="865"/>
    </location>
</feature>
<feature type="compositionally biased region" description="Basic and acidic residues" evidence="7">
    <location>
        <begin position="782"/>
        <end position="801"/>
    </location>
</feature>
<accession>A0A8K0NSB4</accession>
<dbReference type="Pfam" id="PF00628">
    <property type="entry name" value="PHD"/>
    <property type="match status" value="2"/>
</dbReference>
<feature type="compositionally biased region" description="Polar residues" evidence="7">
    <location>
        <begin position="1017"/>
        <end position="1028"/>
    </location>
</feature>
<dbReference type="PANTHER" id="PTHR45975">
    <property type="entry name" value="NUCLEOSOME-REMODELING FACTOR SUBUNIT BPTF"/>
    <property type="match status" value="1"/>
</dbReference>
<dbReference type="InterPro" id="IPR018359">
    <property type="entry name" value="Bromodomain_CS"/>
</dbReference>